<evidence type="ECO:0000313" key="8">
    <source>
        <dbReference type="EMBL" id="MDQ0457403.1"/>
    </source>
</evidence>
<dbReference type="SUPFAM" id="SSF48019">
    <property type="entry name" value="post-AAA+ oligomerization domain-like"/>
    <property type="match status" value="1"/>
</dbReference>
<dbReference type="RefSeq" id="WP_307159579.1">
    <property type="nucleotide sequence ID" value="NZ_JAUSWH010000014.1"/>
</dbReference>
<dbReference type="SUPFAM" id="SSF52540">
    <property type="entry name" value="P-loop containing nucleoside triphosphate hydrolases"/>
    <property type="match status" value="1"/>
</dbReference>
<dbReference type="NCBIfam" id="TIGR01128">
    <property type="entry name" value="holA"/>
    <property type="match status" value="1"/>
</dbReference>
<keyword evidence="9" id="KW-1185">Reference proteome</keyword>
<dbReference type="GO" id="GO:0003887">
    <property type="term" value="F:DNA-directed DNA polymerase activity"/>
    <property type="evidence" value="ECO:0007669"/>
    <property type="project" value="UniProtKB-EC"/>
</dbReference>
<comment type="similarity">
    <text evidence="6">Belongs to the DNA polymerase HolA subunit family.</text>
</comment>
<protein>
    <recommendedName>
        <fullName evidence="1">DNA-directed DNA polymerase</fullName>
        <ecNumber evidence="1">2.7.7.7</ecNumber>
    </recommendedName>
</protein>
<reference evidence="8 9" key="1">
    <citation type="submission" date="2023-07" db="EMBL/GenBank/DDBJ databases">
        <title>Genomic Encyclopedia of Type Strains, Phase IV (KMG-IV): sequencing the most valuable type-strain genomes for metagenomic binning, comparative biology and taxonomic classification.</title>
        <authorList>
            <person name="Goeker M."/>
        </authorList>
    </citation>
    <scope>NUCLEOTIDE SEQUENCE [LARGE SCALE GENOMIC DNA]</scope>
    <source>
        <strain evidence="8 9">DSM 100301</strain>
    </source>
</reference>
<dbReference type="InterPro" id="IPR008921">
    <property type="entry name" value="DNA_pol3_clamp-load_cplx_C"/>
</dbReference>
<evidence type="ECO:0000256" key="1">
    <source>
        <dbReference type="ARBA" id="ARBA00012417"/>
    </source>
</evidence>
<evidence type="ECO:0000256" key="3">
    <source>
        <dbReference type="ARBA" id="ARBA00022695"/>
    </source>
</evidence>
<sequence length="345" mass="37697">MSEIKSHEFDGFLKSSARHYRLFLIYGPDVGLVSERAALIAKATGVDLNDPFSVIKLDSHDIQSDPGRLLDEMNAFGLFGGEKLIWVKGVANEKGVADGLKILAEAPPEGSYLILEAGDLKKTSATRKAGEARSVAVIPCYQDDARALNALIDAEFAAAGKRLTPDARALLLESLGGDRRASRNEISKLLLYCQEEAVVDEAHVEAIIGDASAISTDEAVDAVLSGNADQLLHAVQKITTSKTPIFLVLQACLRQFQQLDVMRLEAEEKKLQPAQVMQTLGRSIHFKRKPLIEKALRVWTSEALAQEMKRLQGAILSTRRQASLEDTIALQTLLAVTLQSARRSR</sequence>
<evidence type="ECO:0000256" key="7">
    <source>
        <dbReference type="ARBA" id="ARBA00049244"/>
    </source>
</evidence>
<evidence type="ECO:0000256" key="5">
    <source>
        <dbReference type="ARBA" id="ARBA00022932"/>
    </source>
</evidence>
<gene>
    <name evidence="8" type="ORF">QO005_003759</name>
</gene>
<proteinExistence type="inferred from homology"/>
<dbReference type="Proteomes" id="UP001235269">
    <property type="component" value="Unassembled WGS sequence"/>
</dbReference>
<name>A0ABU0IIF5_9HYPH</name>
<comment type="caution">
    <text evidence="8">The sequence shown here is derived from an EMBL/GenBank/DDBJ whole genome shotgun (WGS) entry which is preliminary data.</text>
</comment>
<comment type="catalytic activity">
    <reaction evidence="7">
        <text>DNA(n) + a 2'-deoxyribonucleoside 5'-triphosphate = DNA(n+1) + diphosphate</text>
        <dbReference type="Rhea" id="RHEA:22508"/>
        <dbReference type="Rhea" id="RHEA-COMP:17339"/>
        <dbReference type="Rhea" id="RHEA-COMP:17340"/>
        <dbReference type="ChEBI" id="CHEBI:33019"/>
        <dbReference type="ChEBI" id="CHEBI:61560"/>
        <dbReference type="ChEBI" id="CHEBI:173112"/>
        <dbReference type="EC" id="2.7.7.7"/>
    </reaction>
</comment>
<dbReference type="PANTHER" id="PTHR34388:SF1">
    <property type="entry name" value="DNA POLYMERASE III SUBUNIT DELTA"/>
    <property type="match status" value="1"/>
</dbReference>
<dbReference type="EMBL" id="JAUSWH010000014">
    <property type="protein sequence ID" value="MDQ0457403.1"/>
    <property type="molecule type" value="Genomic_DNA"/>
</dbReference>
<evidence type="ECO:0000256" key="4">
    <source>
        <dbReference type="ARBA" id="ARBA00022705"/>
    </source>
</evidence>
<keyword evidence="2 8" id="KW-0808">Transferase</keyword>
<keyword evidence="3 8" id="KW-0548">Nucleotidyltransferase</keyword>
<dbReference type="Gene3D" id="1.10.8.60">
    <property type="match status" value="1"/>
</dbReference>
<organism evidence="8 9">
    <name type="scientific">Rhizobium paknamense</name>
    <dbReference type="NCBI Taxonomy" id="1206817"/>
    <lineage>
        <taxon>Bacteria</taxon>
        <taxon>Pseudomonadati</taxon>
        <taxon>Pseudomonadota</taxon>
        <taxon>Alphaproteobacteria</taxon>
        <taxon>Hyphomicrobiales</taxon>
        <taxon>Rhizobiaceae</taxon>
        <taxon>Rhizobium/Agrobacterium group</taxon>
        <taxon>Rhizobium</taxon>
    </lineage>
</organism>
<keyword evidence="4" id="KW-0235">DNA replication</keyword>
<dbReference type="InterPro" id="IPR005790">
    <property type="entry name" value="DNA_polIII_delta"/>
</dbReference>
<evidence type="ECO:0000256" key="2">
    <source>
        <dbReference type="ARBA" id="ARBA00022679"/>
    </source>
</evidence>
<dbReference type="InterPro" id="IPR027417">
    <property type="entry name" value="P-loop_NTPase"/>
</dbReference>
<dbReference type="Gene3D" id="3.40.50.300">
    <property type="entry name" value="P-loop containing nucleotide triphosphate hydrolases"/>
    <property type="match status" value="1"/>
</dbReference>
<accession>A0ABU0IIF5</accession>
<dbReference type="EC" id="2.7.7.7" evidence="1"/>
<dbReference type="Gene3D" id="1.20.272.10">
    <property type="match status" value="1"/>
</dbReference>
<evidence type="ECO:0000313" key="9">
    <source>
        <dbReference type="Proteomes" id="UP001235269"/>
    </source>
</evidence>
<keyword evidence="5" id="KW-0239">DNA-directed DNA polymerase</keyword>
<evidence type="ECO:0000256" key="6">
    <source>
        <dbReference type="ARBA" id="ARBA00034754"/>
    </source>
</evidence>
<dbReference type="PANTHER" id="PTHR34388">
    <property type="entry name" value="DNA POLYMERASE III SUBUNIT DELTA"/>
    <property type="match status" value="1"/>
</dbReference>